<comment type="caution">
    <text evidence="6">The sequence shown here is derived from an EMBL/GenBank/DDBJ whole genome shotgun (WGS) entry which is preliminary data.</text>
</comment>
<feature type="transmembrane region" description="Helical" evidence="5">
    <location>
        <begin position="232"/>
        <end position="251"/>
    </location>
</feature>
<evidence type="ECO:0000256" key="2">
    <source>
        <dbReference type="ARBA" id="ARBA00022692"/>
    </source>
</evidence>
<dbReference type="PANTHER" id="PTHR24064">
    <property type="entry name" value="SOLUTE CARRIER FAMILY 22 MEMBER"/>
    <property type="match status" value="1"/>
</dbReference>
<keyword evidence="2 5" id="KW-0812">Transmembrane</keyword>
<evidence type="ECO:0000313" key="7">
    <source>
        <dbReference type="Proteomes" id="UP000838756"/>
    </source>
</evidence>
<proteinExistence type="predicted"/>
<feature type="transmembrane region" description="Helical" evidence="5">
    <location>
        <begin position="317"/>
        <end position="337"/>
    </location>
</feature>
<keyword evidence="3 5" id="KW-1133">Transmembrane helix</keyword>
<gene>
    <name evidence="6" type="primary">jg14981</name>
    <name evidence="6" type="ORF">PAEG_LOCUS24213</name>
</gene>
<protein>
    <submittedName>
        <fullName evidence="6">Jg14981 protein</fullName>
    </submittedName>
</protein>
<dbReference type="SUPFAM" id="SSF103473">
    <property type="entry name" value="MFS general substrate transporter"/>
    <property type="match status" value="2"/>
</dbReference>
<evidence type="ECO:0000256" key="3">
    <source>
        <dbReference type="ARBA" id="ARBA00022989"/>
    </source>
</evidence>
<feature type="transmembrane region" description="Helical" evidence="5">
    <location>
        <begin position="376"/>
        <end position="397"/>
    </location>
</feature>
<reference evidence="6" key="1">
    <citation type="submission" date="2022-03" db="EMBL/GenBank/DDBJ databases">
        <authorList>
            <person name="Lindestad O."/>
        </authorList>
    </citation>
    <scope>NUCLEOTIDE SEQUENCE</scope>
</reference>
<dbReference type="GO" id="GO:0022857">
    <property type="term" value="F:transmembrane transporter activity"/>
    <property type="evidence" value="ECO:0007669"/>
    <property type="project" value="InterPro"/>
</dbReference>
<dbReference type="Proteomes" id="UP000838756">
    <property type="component" value="Unassembled WGS sequence"/>
</dbReference>
<evidence type="ECO:0000313" key="6">
    <source>
        <dbReference type="EMBL" id="CAH2262757.1"/>
    </source>
</evidence>
<comment type="subcellular location">
    <subcellularLocation>
        <location evidence="1">Membrane</location>
        <topology evidence="1">Multi-pass membrane protein</topology>
    </subcellularLocation>
</comment>
<dbReference type="AlphaFoldDB" id="A0A8S4SE54"/>
<accession>A0A8S4SE54</accession>
<feature type="transmembrane region" description="Helical" evidence="5">
    <location>
        <begin position="206"/>
        <end position="226"/>
    </location>
</feature>
<feature type="transmembrane region" description="Helical" evidence="5">
    <location>
        <begin position="148"/>
        <end position="171"/>
    </location>
</feature>
<evidence type="ECO:0000256" key="4">
    <source>
        <dbReference type="ARBA" id="ARBA00023136"/>
    </source>
</evidence>
<name>A0A8S4SE54_9NEOP</name>
<evidence type="ECO:0000256" key="1">
    <source>
        <dbReference type="ARBA" id="ARBA00004141"/>
    </source>
</evidence>
<dbReference type="EMBL" id="CAKXAJ010026216">
    <property type="protein sequence ID" value="CAH2262757.1"/>
    <property type="molecule type" value="Genomic_DNA"/>
</dbReference>
<keyword evidence="4 5" id="KW-0472">Membrane</keyword>
<dbReference type="OrthoDB" id="5296287at2759"/>
<dbReference type="Pfam" id="PF00083">
    <property type="entry name" value="Sugar_tr"/>
    <property type="match status" value="1"/>
</dbReference>
<dbReference type="GO" id="GO:0016020">
    <property type="term" value="C:membrane"/>
    <property type="evidence" value="ECO:0007669"/>
    <property type="project" value="UniProtKB-SubCell"/>
</dbReference>
<organism evidence="6 7">
    <name type="scientific">Pararge aegeria aegeria</name>
    <dbReference type="NCBI Taxonomy" id="348720"/>
    <lineage>
        <taxon>Eukaryota</taxon>
        <taxon>Metazoa</taxon>
        <taxon>Ecdysozoa</taxon>
        <taxon>Arthropoda</taxon>
        <taxon>Hexapoda</taxon>
        <taxon>Insecta</taxon>
        <taxon>Pterygota</taxon>
        <taxon>Neoptera</taxon>
        <taxon>Endopterygota</taxon>
        <taxon>Lepidoptera</taxon>
        <taxon>Glossata</taxon>
        <taxon>Ditrysia</taxon>
        <taxon>Papilionoidea</taxon>
        <taxon>Nymphalidae</taxon>
        <taxon>Satyrinae</taxon>
        <taxon>Satyrini</taxon>
        <taxon>Parargina</taxon>
        <taxon>Pararge</taxon>
    </lineage>
</organism>
<dbReference type="InterPro" id="IPR036259">
    <property type="entry name" value="MFS_trans_sf"/>
</dbReference>
<dbReference type="InterPro" id="IPR005828">
    <property type="entry name" value="MFS_sugar_transport-like"/>
</dbReference>
<keyword evidence="7" id="KW-1185">Reference proteome</keyword>
<feature type="transmembrane region" description="Helical" evidence="5">
    <location>
        <begin position="42"/>
        <end position="60"/>
    </location>
</feature>
<evidence type="ECO:0000256" key="5">
    <source>
        <dbReference type="SAM" id="Phobius"/>
    </source>
</evidence>
<sequence>MRRSVLELEFVEDFKMDVVKVVDVKKVDLDLILNKFGLAKRYHIQMISLIMLAMLCNGMYTMNYVFAAEEVSYRCKEDLDNNSHCNPSNSSHKCSEWVYGNPDSFFAYFELACQEWKRTLVGTVHSAGYMCGLLLIGPMSDRFGRKPIAIIAGVLGAIFGILRSFSVWYWFYIALEFVEGAIGDNISPMCILTLESISTRKKLYPFMFANLGFVAGGVTLAMVAWLTPNWRWFLRVIYIPAFLFLTYKCYLDESPRWLLTKGKKDDAITILKNAAKKNKIEIDKESLENLTCEVNEKPFCVLHNHFCRQENLPWLSILFYMAGKLMCAFFFYITYVYTAELFPTYTRNSMHALCSSIGRVGSIVAPQTPLLRVHWAGLPSFVFGVAALIAGLCTLLVPDVAEDALPDTVRQAEALGTSNKAEVVVGQRVNTQVYKIFIFTS</sequence>
<dbReference type="Gene3D" id="1.20.1250.20">
    <property type="entry name" value="MFS general substrate transporter like domains"/>
    <property type="match status" value="2"/>
</dbReference>
<feature type="transmembrane region" description="Helical" evidence="5">
    <location>
        <begin position="119"/>
        <end position="136"/>
    </location>
</feature>